<dbReference type="KEGG" id="sbal:HUE88_10970"/>
<protein>
    <submittedName>
        <fullName evidence="2">PAS domain S-box protein</fullName>
    </submittedName>
</protein>
<dbReference type="RefSeq" id="WP_194368978.1">
    <property type="nucleotide sequence ID" value="NZ_CP054492.1"/>
</dbReference>
<evidence type="ECO:0000313" key="2">
    <source>
        <dbReference type="EMBL" id="QOY51620.1"/>
    </source>
</evidence>
<proteinExistence type="predicted"/>
<evidence type="ECO:0000313" key="3">
    <source>
        <dbReference type="Proteomes" id="UP000593994"/>
    </source>
</evidence>
<dbReference type="NCBIfam" id="TIGR00229">
    <property type="entry name" value="sensory_box"/>
    <property type="match status" value="1"/>
</dbReference>
<feature type="domain" description="PAS" evidence="1">
    <location>
        <begin position="23"/>
        <end position="58"/>
    </location>
</feature>
<reference evidence="2 3" key="1">
    <citation type="submission" date="2020-05" db="EMBL/GenBank/DDBJ databases">
        <title>Sulfurimonas marisnigri, sp. nov., and Sulfurimonas baltica, sp. nov., manganese oxide reducing chemolithoautotrophs of the class Epsilonproteobacteria isolated from the pelagic redoxclines of the Black and Baltic Seas and emended description of the genus Sulfurimonas.</title>
        <authorList>
            <person name="Henkel J.V."/>
            <person name="Laudan C."/>
            <person name="Werner J."/>
            <person name="Neu T."/>
            <person name="Plewe S."/>
            <person name="Sproer C."/>
            <person name="Bunk B."/>
            <person name="Schulz-Vogt H.N."/>
        </authorList>
    </citation>
    <scope>NUCLEOTIDE SEQUENCE [LARGE SCALE GENOMIC DNA]</scope>
    <source>
        <strain evidence="2 3">GD2</strain>
    </source>
</reference>
<dbReference type="SMART" id="SM00086">
    <property type="entry name" value="PAC"/>
    <property type="match status" value="1"/>
</dbReference>
<organism evidence="2 3">
    <name type="scientific">Candidatus Sulfurimonas baltica</name>
    <dbReference type="NCBI Taxonomy" id="2740404"/>
    <lineage>
        <taxon>Bacteria</taxon>
        <taxon>Pseudomonadati</taxon>
        <taxon>Campylobacterota</taxon>
        <taxon>Epsilonproteobacteria</taxon>
        <taxon>Campylobacterales</taxon>
        <taxon>Sulfurimonadaceae</taxon>
        <taxon>Sulfurimonas</taxon>
    </lineage>
</organism>
<dbReference type="InterPro" id="IPR035965">
    <property type="entry name" value="PAS-like_dom_sf"/>
</dbReference>
<dbReference type="EMBL" id="CP054492">
    <property type="protein sequence ID" value="QOY51620.1"/>
    <property type="molecule type" value="Genomic_DNA"/>
</dbReference>
<evidence type="ECO:0000259" key="1">
    <source>
        <dbReference type="PROSITE" id="PS50112"/>
    </source>
</evidence>
<dbReference type="InterPro" id="IPR000014">
    <property type="entry name" value="PAS"/>
</dbReference>
<sequence length="136" mass="15737">MNKVVPVDEEYIFEGRVAISQTDLKGVITFVNRKYSEISGYTVSELVGSNQDIIRHPDVPKSVFLKMWENISSGQVWNGLIKNMRRDGQFYWVDVELAPILDEQKNITGYISVSKPAPRKNIIEKEKQYRQENNTK</sequence>
<dbReference type="AlphaFoldDB" id="A0A7S7LUL9"/>
<dbReference type="Proteomes" id="UP000593994">
    <property type="component" value="Chromosome"/>
</dbReference>
<dbReference type="SUPFAM" id="SSF55785">
    <property type="entry name" value="PYP-like sensor domain (PAS domain)"/>
    <property type="match status" value="1"/>
</dbReference>
<dbReference type="InterPro" id="IPR001610">
    <property type="entry name" value="PAC"/>
</dbReference>
<name>A0A7S7LUL9_9BACT</name>
<keyword evidence="3" id="KW-1185">Reference proteome</keyword>
<dbReference type="InterPro" id="IPR013655">
    <property type="entry name" value="PAS_fold_3"/>
</dbReference>
<gene>
    <name evidence="2" type="ORF">HUE88_10970</name>
</gene>
<accession>A0A7S7LUL9</accession>
<dbReference type="Gene3D" id="3.30.450.20">
    <property type="entry name" value="PAS domain"/>
    <property type="match status" value="1"/>
</dbReference>
<dbReference type="PROSITE" id="PS50112">
    <property type="entry name" value="PAS"/>
    <property type="match status" value="1"/>
</dbReference>
<dbReference type="Pfam" id="PF08447">
    <property type="entry name" value="PAS_3"/>
    <property type="match status" value="1"/>
</dbReference>
<dbReference type="CDD" id="cd00130">
    <property type="entry name" value="PAS"/>
    <property type="match status" value="1"/>
</dbReference>